<evidence type="ECO:0000256" key="4">
    <source>
        <dbReference type="ARBA" id="ARBA00023163"/>
    </source>
</evidence>
<evidence type="ECO:0000313" key="6">
    <source>
        <dbReference type="Proteomes" id="UP001228905"/>
    </source>
</evidence>
<proteinExistence type="inferred from homology"/>
<dbReference type="SUPFAM" id="SSF46785">
    <property type="entry name" value="Winged helix' DNA-binding domain"/>
    <property type="match status" value="1"/>
</dbReference>
<evidence type="ECO:0000313" key="5">
    <source>
        <dbReference type="EMBL" id="MDQ0462505.1"/>
    </source>
</evidence>
<comment type="caution">
    <text evidence="5">The sequence shown here is derived from an EMBL/GenBank/DDBJ whole genome shotgun (WGS) entry which is preliminary data.</text>
</comment>
<keyword evidence="6" id="KW-1185">Reference proteome</keyword>
<keyword evidence="4" id="KW-0804">Transcription</keyword>
<comment type="similarity">
    <text evidence="1">Belongs to the BlaI transcriptional regulatory family.</text>
</comment>
<evidence type="ECO:0000256" key="2">
    <source>
        <dbReference type="ARBA" id="ARBA00023015"/>
    </source>
</evidence>
<dbReference type="PIRSF" id="PIRSF019455">
    <property type="entry name" value="CopR_AtkY"/>
    <property type="match status" value="1"/>
</dbReference>
<reference evidence="5 6" key="1">
    <citation type="submission" date="2023-07" db="EMBL/GenBank/DDBJ databases">
        <title>Genomic Encyclopedia of Type Strains, Phase IV (KMG-IV): sequencing the most valuable type-strain genomes for metagenomic binning, comparative biology and taxonomic classification.</title>
        <authorList>
            <person name="Goeker M."/>
        </authorList>
    </citation>
    <scope>NUCLEOTIDE SEQUENCE [LARGE SCALE GENOMIC DNA]</scope>
    <source>
        <strain evidence="5 6">DSM 18695</strain>
    </source>
</reference>
<dbReference type="RefSeq" id="WP_307344875.1">
    <property type="nucleotide sequence ID" value="NZ_JAUSVS010000001.1"/>
</dbReference>
<sequence>MPPSDTELALLKLFWQSGPMSAREVQDALPAELDWAASTTRTVLERMRAKGLISRRSVHGMAVYAPAQDKVSVLGAALKRMMRGVLEIDAALPAAAFSGSKLLSEDELKALETLLNAQDVPGEGQ</sequence>
<evidence type="ECO:0000256" key="1">
    <source>
        <dbReference type="ARBA" id="ARBA00011046"/>
    </source>
</evidence>
<keyword evidence="3" id="KW-0238">DNA-binding</keyword>
<dbReference type="Pfam" id="PF03965">
    <property type="entry name" value="Penicillinase_R"/>
    <property type="match status" value="1"/>
</dbReference>
<dbReference type="Gene3D" id="1.10.10.10">
    <property type="entry name" value="Winged helix-like DNA-binding domain superfamily/Winged helix DNA-binding domain"/>
    <property type="match status" value="1"/>
</dbReference>
<keyword evidence="2" id="KW-0805">Transcription regulation</keyword>
<protein>
    <submittedName>
        <fullName evidence="5">Transcriptional regulator</fullName>
    </submittedName>
</protein>
<dbReference type="InterPro" id="IPR036390">
    <property type="entry name" value="WH_DNA-bd_sf"/>
</dbReference>
<dbReference type="InterPro" id="IPR005650">
    <property type="entry name" value="BlaI_family"/>
</dbReference>
<dbReference type="EMBL" id="JAUSVS010000001">
    <property type="protein sequence ID" value="MDQ0462505.1"/>
    <property type="molecule type" value="Genomic_DNA"/>
</dbReference>
<organism evidence="5 6">
    <name type="scientific">Caulobacter ginsengisoli</name>
    <dbReference type="NCBI Taxonomy" id="400775"/>
    <lineage>
        <taxon>Bacteria</taxon>
        <taxon>Pseudomonadati</taxon>
        <taxon>Pseudomonadota</taxon>
        <taxon>Alphaproteobacteria</taxon>
        <taxon>Caulobacterales</taxon>
        <taxon>Caulobacteraceae</taxon>
        <taxon>Caulobacter</taxon>
    </lineage>
</organism>
<dbReference type="InterPro" id="IPR036388">
    <property type="entry name" value="WH-like_DNA-bd_sf"/>
</dbReference>
<name>A0ABU0IKG6_9CAUL</name>
<evidence type="ECO:0000256" key="3">
    <source>
        <dbReference type="ARBA" id="ARBA00023125"/>
    </source>
</evidence>
<accession>A0ABU0IKG6</accession>
<dbReference type="Proteomes" id="UP001228905">
    <property type="component" value="Unassembled WGS sequence"/>
</dbReference>
<gene>
    <name evidence="5" type="ORF">QO010_000253</name>
</gene>